<sequence>PFILLCFTLTADLHHSVLGLHHQLLGREVVDVQANLPVFLGLLDLGHAAAHLAGQSSGLVCHHVSRVHHGSVRHHGRHVGGQDGGPQVPRPVGAGECGKLLGQGGHAEGLVEDAAALVPVAEWIPAGGPQQGERNTSLGHGGCVGCGLWIKSPLASQEVLSQSAVCLSAVSFYTH</sequence>
<evidence type="ECO:0000313" key="3">
    <source>
        <dbReference type="Proteomes" id="UP000472267"/>
    </source>
</evidence>
<evidence type="ECO:0000313" key="2">
    <source>
        <dbReference type="Ensembl" id="ENSSFAP00005011106.1"/>
    </source>
</evidence>
<dbReference type="OMA" id="HHDVRAH"/>
<reference evidence="2" key="1">
    <citation type="submission" date="2019-06" db="EMBL/GenBank/DDBJ databases">
        <authorList>
            <consortium name="Wellcome Sanger Institute Data Sharing"/>
        </authorList>
    </citation>
    <scope>NUCLEOTIDE SEQUENCE [LARGE SCALE GENOMIC DNA]</scope>
</reference>
<feature type="chain" id="PRO_5025549942" evidence="1">
    <location>
        <begin position="20"/>
        <end position="175"/>
    </location>
</feature>
<proteinExistence type="predicted"/>
<accession>A0A672FWC6</accession>
<keyword evidence="1" id="KW-0732">Signal</keyword>
<reference evidence="2" key="3">
    <citation type="submission" date="2025-09" db="UniProtKB">
        <authorList>
            <consortium name="Ensembl"/>
        </authorList>
    </citation>
    <scope>IDENTIFICATION</scope>
</reference>
<dbReference type="Proteomes" id="UP000472267">
    <property type="component" value="Chromosome 10"/>
</dbReference>
<dbReference type="Ensembl" id="ENSSFAT00005011581.1">
    <property type="protein sequence ID" value="ENSSFAP00005011106.1"/>
    <property type="gene ID" value="ENSSFAG00005006211.1"/>
</dbReference>
<dbReference type="AlphaFoldDB" id="A0A672FWC6"/>
<dbReference type="InParanoid" id="A0A672FWC6"/>
<reference evidence="2" key="2">
    <citation type="submission" date="2025-08" db="UniProtKB">
        <authorList>
            <consortium name="Ensembl"/>
        </authorList>
    </citation>
    <scope>IDENTIFICATION</scope>
</reference>
<protein>
    <submittedName>
        <fullName evidence="2">Uncharacterized protein</fullName>
    </submittedName>
</protein>
<keyword evidence="3" id="KW-1185">Reference proteome</keyword>
<evidence type="ECO:0000256" key="1">
    <source>
        <dbReference type="SAM" id="SignalP"/>
    </source>
</evidence>
<name>A0A672FWC6_SALFA</name>
<organism evidence="2 3">
    <name type="scientific">Salarias fasciatus</name>
    <name type="common">Jewelled blenny</name>
    <name type="synonym">Blennius fasciatus</name>
    <dbReference type="NCBI Taxonomy" id="181472"/>
    <lineage>
        <taxon>Eukaryota</taxon>
        <taxon>Metazoa</taxon>
        <taxon>Chordata</taxon>
        <taxon>Craniata</taxon>
        <taxon>Vertebrata</taxon>
        <taxon>Euteleostomi</taxon>
        <taxon>Actinopterygii</taxon>
        <taxon>Neopterygii</taxon>
        <taxon>Teleostei</taxon>
        <taxon>Neoteleostei</taxon>
        <taxon>Acanthomorphata</taxon>
        <taxon>Ovalentaria</taxon>
        <taxon>Blenniimorphae</taxon>
        <taxon>Blenniiformes</taxon>
        <taxon>Blennioidei</taxon>
        <taxon>Blenniidae</taxon>
        <taxon>Salariinae</taxon>
        <taxon>Salarias</taxon>
    </lineage>
</organism>
<feature type="signal peptide" evidence="1">
    <location>
        <begin position="1"/>
        <end position="19"/>
    </location>
</feature>